<accession>T1BP99</accession>
<dbReference type="InterPro" id="IPR025277">
    <property type="entry name" value="Apiosidase-like_cat_dom"/>
</dbReference>
<reference evidence="2" key="1">
    <citation type="submission" date="2013-08" db="EMBL/GenBank/DDBJ databases">
        <authorList>
            <person name="Mendez C."/>
            <person name="Richter M."/>
            <person name="Ferrer M."/>
            <person name="Sanchez J."/>
        </authorList>
    </citation>
    <scope>NUCLEOTIDE SEQUENCE</scope>
</reference>
<reference evidence="2" key="2">
    <citation type="journal article" date="2014" name="ISME J.">
        <title>Microbial stratification in low pH oxic and suboxic macroscopic growths along an acid mine drainage.</title>
        <authorList>
            <person name="Mendez-Garcia C."/>
            <person name="Mesa V."/>
            <person name="Sprenger R.R."/>
            <person name="Richter M."/>
            <person name="Diez M.S."/>
            <person name="Solano J."/>
            <person name="Bargiela R."/>
            <person name="Golyshina O.V."/>
            <person name="Manteca A."/>
            <person name="Ramos J.L."/>
            <person name="Gallego J.R."/>
            <person name="Llorente I."/>
            <person name="Martins Dos Santos V.A."/>
            <person name="Jensen O.N."/>
            <person name="Pelaez A.I."/>
            <person name="Sanchez J."/>
            <person name="Ferrer M."/>
        </authorList>
    </citation>
    <scope>NUCLEOTIDE SEQUENCE</scope>
</reference>
<evidence type="ECO:0000313" key="2">
    <source>
        <dbReference type="EMBL" id="EQD55059.1"/>
    </source>
</evidence>
<organism evidence="2">
    <name type="scientific">mine drainage metagenome</name>
    <dbReference type="NCBI Taxonomy" id="410659"/>
    <lineage>
        <taxon>unclassified sequences</taxon>
        <taxon>metagenomes</taxon>
        <taxon>ecological metagenomes</taxon>
    </lineage>
</organism>
<proteinExistence type="predicted"/>
<sequence length="75" mass="8852">RFIQYAVNRFAAFSNITWDLGDDLDSYRDEKWTHDTGTLLEQWDPYHHLATSHPAVSMLHQDRAASWFGFTSYQD</sequence>
<name>T1BP99_9ZZZZ</name>
<protein>
    <recommendedName>
        <fullName evidence="1">Apiosidase-like catalytic domain-containing protein</fullName>
    </recommendedName>
</protein>
<dbReference type="Gene3D" id="3.20.20.80">
    <property type="entry name" value="Glycosidases"/>
    <property type="match status" value="1"/>
</dbReference>
<dbReference type="Pfam" id="PF13204">
    <property type="entry name" value="Apiosidase"/>
    <property type="match status" value="1"/>
</dbReference>
<feature type="domain" description="Apiosidase-like catalytic" evidence="1">
    <location>
        <begin position="2"/>
        <end position="74"/>
    </location>
</feature>
<evidence type="ECO:0000259" key="1">
    <source>
        <dbReference type="Pfam" id="PF13204"/>
    </source>
</evidence>
<dbReference type="EMBL" id="AUZX01008604">
    <property type="protein sequence ID" value="EQD55059.1"/>
    <property type="molecule type" value="Genomic_DNA"/>
</dbReference>
<feature type="non-terminal residue" evidence="2">
    <location>
        <position position="75"/>
    </location>
</feature>
<feature type="non-terminal residue" evidence="2">
    <location>
        <position position="1"/>
    </location>
</feature>
<comment type="caution">
    <text evidence="2">The sequence shown here is derived from an EMBL/GenBank/DDBJ whole genome shotgun (WGS) entry which is preliminary data.</text>
</comment>
<dbReference type="AlphaFoldDB" id="T1BP99"/>
<gene>
    <name evidence="2" type="ORF">B1A_11940</name>
</gene>